<accession>A0A060CHS4</accession>
<dbReference type="AlphaFoldDB" id="A0A060CHS4"/>
<evidence type="ECO:0000313" key="1">
    <source>
        <dbReference type="EMBL" id="AIA92585.1"/>
    </source>
</evidence>
<sequence length="83" mass="9454">MRRDLLSDQLDIYDKHQAGWIYWGYKDIGLAALLSVDPDSPWLRRIAPMVAKKARLAVDLWGGDLANIADVLAPVREVFAREF</sequence>
<name>A0A060CHS4_9ACTN</name>
<dbReference type="EMBL" id="KF125259">
    <property type="protein sequence ID" value="AIA92585.1"/>
    <property type="molecule type" value="Genomic_DNA"/>
</dbReference>
<feature type="non-terminal residue" evidence="1">
    <location>
        <position position="83"/>
    </location>
</feature>
<proteinExistence type="predicted"/>
<reference evidence="1" key="1">
    <citation type="journal article" date="2013" name="Environ. Microbiol.">
        <title>Seasonally variable intestinal metagenomes of the red palm weevil (Rhynchophorus ferrugineus).</title>
        <authorList>
            <person name="Jia S."/>
            <person name="Zhang X."/>
            <person name="Zhang G."/>
            <person name="Yin A."/>
            <person name="Zhang S."/>
            <person name="Li F."/>
            <person name="Wang L."/>
            <person name="Zhao D."/>
            <person name="Yun Q."/>
            <person name="Tala"/>
            <person name="Wang J."/>
            <person name="Sun G."/>
            <person name="Baabdullah M."/>
            <person name="Yu X."/>
            <person name="Hu S."/>
            <person name="Al-Mssallem I.S."/>
            <person name="Yu J."/>
        </authorList>
    </citation>
    <scope>NUCLEOTIDE SEQUENCE</scope>
</reference>
<dbReference type="SUPFAM" id="SSF51445">
    <property type="entry name" value="(Trans)glycosidases"/>
    <property type="match status" value="1"/>
</dbReference>
<protein>
    <submittedName>
        <fullName evidence="1">CAZy families GH5 protein</fullName>
    </submittedName>
</protein>
<dbReference type="InterPro" id="IPR017853">
    <property type="entry name" value="GH"/>
</dbReference>
<organism evidence="1">
    <name type="scientific">uncultured Kribbella sp</name>
    <dbReference type="NCBI Taxonomy" id="304889"/>
    <lineage>
        <taxon>Bacteria</taxon>
        <taxon>Bacillati</taxon>
        <taxon>Actinomycetota</taxon>
        <taxon>Actinomycetes</taxon>
        <taxon>Propionibacteriales</taxon>
        <taxon>Kribbellaceae</taxon>
        <taxon>Kribbella</taxon>
        <taxon>environmental samples</taxon>
    </lineage>
</organism>